<evidence type="ECO:0000313" key="1">
    <source>
        <dbReference type="EMBL" id="ADV61479.1"/>
    </source>
</evidence>
<evidence type="ECO:0000313" key="2">
    <source>
        <dbReference type="Proteomes" id="UP000008631"/>
    </source>
</evidence>
<proteinExistence type="predicted"/>
<dbReference type="InParanoid" id="E8R2X5"/>
<keyword evidence="2" id="KW-1185">Reference proteome</keyword>
<gene>
    <name evidence="1" type="ordered locus">Isop_0889</name>
</gene>
<dbReference type="Proteomes" id="UP000008631">
    <property type="component" value="Chromosome"/>
</dbReference>
<accession>E8R2X5</accession>
<dbReference type="KEGG" id="ipa:Isop_0889"/>
<protein>
    <submittedName>
        <fullName evidence="1">Uncharacterized protein</fullName>
    </submittedName>
</protein>
<dbReference type="AlphaFoldDB" id="E8R2X5"/>
<sequence>MVWGGDLVENGLMGSNWRGWEDCWGAGVAFPVLWLRGSRVVLAEWDCKDATLALGWKGVRMEPRRIIAGG</sequence>
<reference evidence="1 2" key="2">
    <citation type="journal article" date="2011" name="Stand. Genomic Sci.">
        <title>Complete genome sequence of Isosphaera pallida type strain (IS1B).</title>
        <authorList>
            <consortium name="US DOE Joint Genome Institute (JGI-PGF)"/>
            <person name="Goker M."/>
            <person name="Cleland D."/>
            <person name="Saunders E."/>
            <person name="Lapidus A."/>
            <person name="Nolan M."/>
            <person name="Lucas S."/>
            <person name="Hammon N."/>
            <person name="Deshpande S."/>
            <person name="Cheng J.F."/>
            <person name="Tapia R."/>
            <person name="Han C."/>
            <person name="Goodwin L."/>
            <person name="Pitluck S."/>
            <person name="Liolios K."/>
            <person name="Pagani I."/>
            <person name="Ivanova N."/>
            <person name="Mavromatis K."/>
            <person name="Pati A."/>
            <person name="Chen A."/>
            <person name="Palaniappan K."/>
            <person name="Land M."/>
            <person name="Hauser L."/>
            <person name="Chang Y.J."/>
            <person name="Jeffries C.D."/>
            <person name="Detter J.C."/>
            <person name="Beck B."/>
            <person name="Woyke T."/>
            <person name="Bristow J."/>
            <person name="Eisen J.A."/>
            <person name="Markowitz V."/>
            <person name="Hugenholtz P."/>
            <person name="Kyrpides N.C."/>
            <person name="Klenk H.P."/>
        </authorList>
    </citation>
    <scope>NUCLEOTIDE SEQUENCE [LARGE SCALE GENOMIC DNA]</scope>
    <source>
        <strain evidence="2">ATCC 43644 / DSM 9630 / IS1B</strain>
    </source>
</reference>
<organism evidence="1 2">
    <name type="scientific">Isosphaera pallida (strain ATCC 43644 / DSM 9630 / IS1B)</name>
    <dbReference type="NCBI Taxonomy" id="575540"/>
    <lineage>
        <taxon>Bacteria</taxon>
        <taxon>Pseudomonadati</taxon>
        <taxon>Planctomycetota</taxon>
        <taxon>Planctomycetia</taxon>
        <taxon>Isosphaerales</taxon>
        <taxon>Isosphaeraceae</taxon>
        <taxon>Isosphaera</taxon>
    </lineage>
</organism>
<dbReference type="STRING" id="575540.Isop_0889"/>
<reference key="1">
    <citation type="submission" date="2010-11" db="EMBL/GenBank/DDBJ databases">
        <title>The complete sequence of chromosome of Isophaera pallida ATCC 43644.</title>
        <authorList>
            <consortium name="US DOE Joint Genome Institute (JGI-PGF)"/>
            <person name="Lucas S."/>
            <person name="Copeland A."/>
            <person name="Lapidus A."/>
            <person name="Bruce D."/>
            <person name="Goodwin L."/>
            <person name="Pitluck S."/>
            <person name="Kyrpides N."/>
            <person name="Mavromatis K."/>
            <person name="Pagani I."/>
            <person name="Ivanova N."/>
            <person name="Saunders E."/>
            <person name="Brettin T."/>
            <person name="Detter J.C."/>
            <person name="Han C."/>
            <person name="Tapia R."/>
            <person name="Land M."/>
            <person name="Hauser L."/>
            <person name="Markowitz V."/>
            <person name="Cheng J.-F."/>
            <person name="Hugenholtz P."/>
            <person name="Woyke T."/>
            <person name="Wu D."/>
            <person name="Eisen J.A."/>
        </authorList>
    </citation>
    <scope>NUCLEOTIDE SEQUENCE</scope>
    <source>
        <strain>ATCC 43644</strain>
    </source>
</reference>
<dbReference type="HOGENOM" id="CLU_2752379_0_0_0"/>
<dbReference type="EMBL" id="CP002353">
    <property type="protein sequence ID" value="ADV61479.1"/>
    <property type="molecule type" value="Genomic_DNA"/>
</dbReference>
<name>E8R2X5_ISOPI</name>